<proteinExistence type="predicted"/>
<dbReference type="InterPro" id="IPR036691">
    <property type="entry name" value="Endo/exonu/phosph_ase_sf"/>
</dbReference>
<accession>A0ABD0S955</accession>
<sequence>MESTIKMVTFNCKNVMRSADCIRKLCGLADVVALQETWLLPHDLTFLGSISDDFAFTGVSAVDTSAGVLRGRPHGGVALLWRKSCFPVVNVIKCNSVRLTAIKIVLNDRALLIFSVYMPTDASENLVEFTDCLSEINAIIESCNVKSVFILGDFNAHPGESFFAELSNFCVEQSWRCHDVETLPKDTFTFVSEAHGCRRWLDHCVLTSAAVVTVVNITVLYDTYWSDHFPVLLESNIKTLPKIITQPTYVNKVKWGTRDKSQISKYQELCNCKLKLIDFDTEFQECSKGYCKEHSHRFLLDNMYKNVISILTEAAILSYNKGRFRKRRHITGWNKHVRDAHSKARLCYNTWLLNGKPTSGPIYNDMYESRRDLKSKLKWCQNNEQQIKMDIIAQHHHNKDFSKFWSKTKVLMGLPRCCSASGMFAEARVDGFHAIMRKRSASLLNRWRGSTNSILTALADRWDCPLLAHLSKLHTTLL</sequence>
<dbReference type="Gene3D" id="3.60.10.10">
    <property type="entry name" value="Endonuclease/exonuclease/phosphatase"/>
    <property type="match status" value="1"/>
</dbReference>
<dbReference type="SUPFAM" id="SSF56219">
    <property type="entry name" value="DNase I-like"/>
    <property type="match status" value="1"/>
</dbReference>
<comment type="caution">
    <text evidence="2">The sequence shown here is derived from an EMBL/GenBank/DDBJ whole genome shotgun (WGS) entry which is preliminary data.</text>
</comment>
<protein>
    <recommendedName>
        <fullName evidence="1">Endonuclease/exonuclease/phosphatase domain-containing protein</fullName>
    </recommendedName>
</protein>
<evidence type="ECO:0000259" key="1">
    <source>
        <dbReference type="Pfam" id="PF03372"/>
    </source>
</evidence>
<name>A0ABD0S955_LOXSC</name>
<dbReference type="AlphaFoldDB" id="A0ABD0S955"/>
<dbReference type="Proteomes" id="UP001549921">
    <property type="component" value="Unassembled WGS sequence"/>
</dbReference>
<organism evidence="2 3">
    <name type="scientific">Loxostege sticticalis</name>
    <name type="common">Beet webworm moth</name>
    <dbReference type="NCBI Taxonomy" id="481309"/>
    <lineage>
        <taxon>Eukaryota</taxon>
        <taxon>Metazoa</taxon>
        <taxon>Ecdysozoa</taxon>
        <taxon>Arthropoda</taxon>
        <taxon>Hexapoda</taxon>
        <taxon>Insecta</taxon>
        <taxon>Pterygota</taxon>
        <taxon>Neoptera</taxon>
        <taxon>Endopterygota</taxon>
        <taxon>Lepidoptera</taxon>
        <taxon>Glossata</taxon>
        <taxon>Ditrysia</taxon>
        <taxon>Pyraloidea</taxon>
        <taxon>Crambidae</taxon>
        <taxon>Pyraustinae</taxon>
        <taxon>Loxostege</taxon>
    </lineage>
</organism>
<dbReference type="EMBL" id="JBEDNZ010000026">
    <property type="protein sequence ID" value="KAL0810598.1"/>
    <property type="molecule type" value="Genomic_DNA"/>
</dbReference>
<dbReference type="InterPro" id="IPR005135">
    <property type="entry name" value="Endo/exonuclease/phosphatase"/>
</dbReference>
<dbReference type="Pfam" id="PF03372">
    <property type="entry name" value="Exo_endo_phos"/>
    <property type="match status" value="1"/>
</dbReference>
<feature type="domain" description="Endonuclease/exonuclease/phosphatase" evidence="1">
    <location>
        <begin position="8"/>
        <end position="228"/>
    </location>
</feature>
<evidence type="ECO:0000313" key="2">
    <source>
        <dbReference type="EMBL" id="KAL0810598.1"/>
    </source>
</evidence>
<reference evidence="2 3" key="1">
    <citation type="submission" date="2024-06" db="EMBL/GenBank/DDBJ databases">
        <title>A chromosome-level genome assembly of beet webworm, Loxostege sticticalis.</title>
        <authorList>
            <person name="Zhang Y."/>
        </authorList>
    </citation>
    <scope>NUCLEOTIDE SEQUENCE [LARGE SCALE GENOMIC DNA]</scope>
    <source>
        <strain evidence="2">AQ028</strain>
        <tissue evidence="2">Male pupae</tissue>
    </source>
</reference>
<gene>
    <name evidence="2" type="ORF">ABMA28_010715</name>
</gene>
<evidence type="ECO:0000313" key="3">
    <source>
        <dbReference type="Proteomes" id="UP001549921"/>
    </source>
</evidence>